<dbReference type="GO" id="GO:0005524">
    <property type="term" value="F:ATP binding"/>
    <property type="evidence" value="ECO:0007669"/>
    <property type="project" value="UniProtKB-KW"/>
</dbReference>
<dbReference type="InterPro" id="IPR003439">
    <property type="entry name" value="ABC_transporter-like_ATP-bd"/>
</dbReference>
<dbReference type="InterPro" id="IPR017871">
    <property type="entry name" value="ABC_transporter-like_CS"/>
</dbReference>
<reference evidence="6 7" key="1">
    <citation type="submission" date="2019-03" db="EMBL/GenBank/DDBJ databases">
        <title>Genomic Encyclopedia of Type Strains, Phase IV (KMG-IV): sequencing the most valuable type-strain genomes for metagenomic binning, comparative biology and taxonomic classification.</title>
        <authorList>
            <person name="Goeker M."/>
        </authorList>
    </citation>
    <scope>NUCLEOTIDE SEQUENCE [LARGE SCALE GENOMIC DNA]</scope>
    <source>
        <strain evidence="6 7">DSM 9035</strain>
    </source>
</reference>
<evidence type="ECO:0000256" key="2">
    <source>
        <dbReference type="ARBA" id="ARBA00022448"/>
    </source>
</evidence>
<dbReference type="SUPFAM" id="SSF52540">
    <property type="entry name" value="P-loop containing nucleoside triphosphate hydrolases"/>
    <property type="match status" value="1"/>
</dbReference>
<dbReference type="GO" id="GO:0016887">
    <property type="term" value="F:ATP hydrolysis activity"/>
    <property type="evidence" value="ECO:0007669"/>
    <property type="project" value="InterPro"/>
</dbReference>
<evidence type="ECO:0000259" key="5">
    <source>
        <dbReference type="PROSITE" id="PS50893"/>
    </source>
</evidence>
<dbReference type="Proteomes" id="UP000294664">
    <property type="component" value="Unassembled WGS sequence"/>
</dbReference>
<name>A0A4R3LST0_9HYPH</name>
<evidence type="ECO:0000256" key="1">
    <source>
        <dbReference type="ARBA" id="ARBA00005417"/>
    </source>
</evidence>
<proteinExistence type="inferred from homology"/>
<evidence type="ECO:0000256" key="4">
    <source>
        <dbReference type="ARBA" id="ARBA00022840"/>
    </source>
</evidence>
<dbReference type="PROSITE" id="PS50893">
    <property type="entry name" value="ABC_TRANSPORTER_2"/>
    <property type="match status" value="1"/>
</dbReference>
<evidence type="ECO:0000313" key="7">
    <source>
        <dbReference type="Proteomes" id="UP000294664"/>
    </source>
</evidence>
<protein>
    <submittedName>
        <fullName evidence="6">Amino acid/amide ABC transporter ATP-binding protein 1 (HAAT family)</fullName>
    </submittedName>
</protein>
<organism evidence="6 7">
    <name type="scientific">Aquabacter spiritensis</name>
    <dbReference type="NCBI Taxonomy" id="933073"/>
    <lineage>
        <taxon>Bacteria</taxon>
        <taxon>Pseudomonadati</taxon>
        <taxon>Pseudomonadota</taxon>
        <taxon>Alphaproteobacteria</taxon>
        <taxon>Hyphomicrobiales</taxon>
        <taxon>Xanthobacteraceae</taxon>
        <taxon>Aquabacter</taxon>
    </lineage>
</organism>
<dbReference type="AlphaFoldDB" id="A0A4R3LST0"/>
<dbReference type="CDD" id="cd03219">
    <property type="entry name" value="ABC_Mj1267_LivG_branched"/>
    <property type="match status" value="1"/>
</dbReference>
<keyword evidence="4 6" id="KW-0067">ATP-binding</keyword>
<dbReference type="InterPro" id="IPR003593">
    <property type="entry name" value="AAA+_ATPase"/>
</dbReference>
<keyword evidence="3" id="KW-0547">Nucleotide-binding</keyword>
<evidence type="ECO:0000313" key="6">
    <source>
        <dbReference type="EMBL" id="TCT01665.1"/>
    </source>
</evidence>
<dbReference type="EMBL" id="SMAI01000017">
    <property type="protein sequence ID" value="TCT01665.1"/>
    <property type="molecule type" value="Genomic_DNA"/>
</dbReference>
<comment type="similarity">
    <text evidence="1">Belongs to the ABC transporter superfamily.</text>
</comment>
<comment type="caution">
    <text evidence="6">The sequence shown here is derived from an EMBL/GenBank/DDBJ whole genome shotgun (WGS) entry which is preliminary data.</text>
</comment>
<dbReference type="InterPro" id="IPR027417">
    <property type="entry name" value="P-loop_NTPase"/>
</dbReference>
<dbReference type="PANTHER" id="PTHR45772">
    <property type="entry name" value="CONSERVED COMPONENT OF ABC TRANSPORTER FOR NATURAL AMINO ACIDS-RELATED"/>
    <property type="match status" value="1"/>
</dbReference>
<keyword evidence="2" id="KW-0813">Transport</keyword>
<accession>A0A4R3LST0</accession>
<feature type="domain" description="ABC transporter" evidence="5">
    <location>
        <begin position="6"/>
        <end position="253"/>
    </location>
</feature>
<keyword evidence="7" id="KW-1185">Reference proteome</keyword>
<sequence length="255" mass="27022">MSAAFLEVEGLTKHYGGVAALDGCTLSLAKGEVTGLIGPNGAGKTTLLNALTGLAKPDAGRVTFDGADVTGLPAHRMAARGVVRSFQIVRELASLTVFETLLLAPPHQIGETLTGAMARRRRWWAQEHANAGKARTLLERIGLWRLADQPSARLSGGQKKLLEVARALLLEPKLILLDEPGAGVSPPLREEIIALVRELKGEGLSFGIVEHDMHLVGEICDHVHVLAEGRTLVSGTFAEATADPRVVDAYLGLAA</sequence>
<dbReference type="PROSITE" id="PS00211">
    <property type="entry name" value="ABC_TRANSPORTER_1"/>
    <property type="match status" value="1"/>
</dbReference>
<evidence type="ECO:0000256" key="3">
    <source>
        <dbReference type="ARBA" id="ARBA00022741"/>
    </source>
</evidence>
<dbReference type="InterPro" id="IPR051120">
    <property type="entry name" value="ABC_AA/LPS_Transport"/>
</dbReference>
<dbReference type="OrthoDB" id="7158404at2"/>
<gene>
    <name evidence="6" type="ORF">EDC64_11716</name>
</gene>
<dbReference type="Pfam" id="PF00005">
    <property type="entry name" value="ABC_tran"/>
    <property type="match status" value="1"/>
</dbReference>
<dbReference type="Gene3D" id="3.40.50.300">
    <property type="entry name" value="P-loop containing nucleotide triphosphate hydrolases"/>
    <property type="match status" value="1"/>
</dbReference>
<dbReference type="SMART" id="SM00382">
    <property type="entry name" value="AAA"/>
    <property type="match status" value="1"/>
</dbReference>
<dbReference type="PANTHER" id="PTHR45772:SF9">
    <property type="entry name" value="CONSERVED COMPONENT OF ABC TRANSPORTER FOR NATURAL AMINO ACIDS"/>
    <property type="match status" value="1"/>
</dbReference>
<dbReference type="RefSeq" id="WP_132034914.1">
    <property type="nucleotide sequence ID" value="NZ_SMAI01000017.1"/>
</dbReference>
<dbReference type="GO" id="GO:0005886">
    <property type="term" value="C:plasma membrane"/>
    <property type="evidence" value="ECO:0007669"/>
    <property type="project" value="TreeGrafter"/>
</dbReference>